<dbReference type="PANTHER" id="PTHR23308">
    <property type="entry name" value="NUCLEAR INHIBITOR OF PROTEIN PHOSPHATASE-1"/>
    <property type="match status" value="1"/>
</dbReference>
<feature type="compositionally biased region" description="Pro residues" evidence="1">
    <location>
        <begin position="165"/>
        <end position="187"/>
    </location>
</feature>
<dbReference type="HOGENOM" id="CLU_022457_0_2_1"/>
<proteinExistence type="predicted"/>
<feature type="domain" description="FHA" evidence="2">
    <location>
        <begin position="263"/>
        <end position="326"/>
    </location>
</feature>
<dbReference type="Gene3D" id="2.60.200.20">
    <property type="match status" value="1"/>
</dbReference>
<feature type="compositionally biased region" description="Low complexity" evidence="1">
    <location>
        <begin position="188"/>
        <end position="198"/>
    </location>
</feature>
<reference evidence="3 4" key="1">
    <citation type="journal article" date="2013" name="Plant Cell">
        <title>The transition from a phytopathogenic smut ancestor to an anamorphic biocontrol agent deciphered by comparative whole-genome analysis.</title>
        <authorList>
            <person name="Lefebvre F."/>
            <person name="Joly D.L."/>
            <person name="Labbe C."/>
            <person name="Teichmann B."/>
            <person name="Linning R."/>
            <person name="Belzile F."/>
            <person name="Bakkeren G."/>
            <person name="Belanger R.R."/>
        </authorList>
    </citation>
    <scope>NUCLEOTIDE SEQUENCE [LARGE SCALE GENOMIC DNA]</scope>
    <source>
        <strain evidence="3 4">PF-1</strain>
    </source>
</reference>
<dbReference type="EMBL" id="KE361630">
    <property type="protein sequence ID" value="EPQ29574.1"/>
    <property type="molecule type" value="Genomic_DNA"/>
</dbReference>
<evidence type="ECO:0000313" key="4">
    <source>
        <dbReference type="Proteomes" id="UP000053664"/>
    </source>
</evidence>
<dbReference type="InterPro" id="IPR008984">
    <property type="entry name" value="SMAD_FHA_dom_sf"/>
</dbReference>
<dbReference type="AlphaFoldDB" id="A0A061HAV2"/>
<sequence length="357" mass="41046">MSSAAPRPRSPSPTARRYDDRPSSSSRHASSRRRDDDDDDRYRTSSHRRHNHDDGDNKDRDRERERSRRHEDRYRDRRGDEHDDRRRRSHHDGDRDHCSSRHPSSSSRRQDERHRSSSHRDSPSHYRRDSDRNGTTSHRDRDRDRDRDRERDRYGSRRRSRSRSPPGPSSAPTPSRPPPPPPAPAPVPAAEGVEAAQDGDGGDDAPNFEPSGLLAAESNNKDGVALKYHEPPEARKPSKPWRIYVYKDGKEVDMIPIGSQSAYLLGRDRLVVDIPLDHPSCSKQHAVIQFRRTVERNEFGDEKRKVRPYLIDLESANGCLVNKAEVPPSRYYEIKNGDSIQFGASTREYVCIDESAV</sequence>
<dbReference type="RefSeq" id="XP_007878499.1">
    <property type="nucleotide sequence ID" value="XM_007880308.1"/>
</dbReference>
<dbReference type="KEGG" id="pfp:PFL1_02793"/>
<feature type="compositionally biased region" description="Basic and acidic residues" evidence="1">
    <location>
        <begin position="108"/>
        <end position="155"/>
    </location>
</feature>
<protein>
    <recommendedName>
        <fullName evidence="2">FHA domain-containing protein</fullName>
    </recommendedName>
</protein>
<name>A0A061HAV2_9BASI</name>
<evidence type="ECO:0000256" key="1">
    <source>
        <dbReference type="SAM" id="MobiDB-lite"/>
    </source>
</evidence>
<evidence type="ECO:0000259" key="2">
    <source>
        <dbReference type="PROSITE" id="PS50006"/>
    </source>
</evidence>
<dbReference type="SUPFAM" id="SSF49879">
    <property type="entry name" value="SMAD/FHA domain"/>
    <property type="match status" value="1"/>
</dbReference>
<dbReference type="Proteomes" id="UP000053664">
    <property type="component" value="Unassembled WGS sequence"/>
</dbReference>
<evidence type="ECO:0000313" key="3">
    <source>
        <dbReference type="EMBL" id="EPQ29574.1"/>
    </source>
</evidence>
<feature type="compositionally biased region" description="Basic and acidic residues" evidence="1">
    <location>
        <begin position="51"/>
        <end position="99"/>
    </location>
</feature>
<dbReference type="OrthoDB" id="444265at2759"/>
<dbReference type="InterPro" id="IPR000253">
    <property type="entry name" value="FHA_dom"/>
</dbReference>
<dbReference type="InterPro" id="IPR050923">
    <property type="entry name" value="Cell_Proc_Reg/RNA_Proc"/>
</dbReference>
<dbReference type="SMART" id="SM00240">
    <property type="entry name" value="FHA"/>
    <property type="match status" value="1"/>
</dbReference>
<dbReference type="eggNOG" id="KOG1882">
    <property type="taxonomic scope" value="Eukaryota"/>
</dbReference>
<organism evidence="3 4">
    <name type="scientific">Pseudozyma flocculosa PF-1</name>
    <dbReference type="NCBI Taxonomy" id="1277687"/>
    <lineage>
        <taxon>Eukaryota</taxon>
        <taxon>Fungi</taxon>
        <taxon>Dikarya</taxon>
        <taxon>Basidiomycota</taxon>
        <taxon>Ustilaginomycotina</taxon>
        <taxon>Ustilaginomycetes</taxon>
        <taxon>Ustilaginales</taxon>
        <taxon>Ustilaginaceae</taxon>
        <taxon>Pseudozyma</taxon>
    </lineage>
</organism>
<dbReference type="PROSITE" id="PS50006">
    <property type="entry name" value="FHA_DOMAIN"/>
    <property type="match status" value="1"/>
</dbReference>
<feature type="compositionally biased region" description="Basic and acidic residues" evidence="1">
    <location>
        <begin position="32"/>
        <end position="43"/>
    </location>
</feature>
<dbReference type="GeneID" id="19316908"/>
<feature type="compositionally biased region" description="Low complexity" evidence="1">
    <location>
        <begin position="1"/>
        <end position="15"/>
    </location>
</feature>
<accession>A0A061HAV2</accession>
<dbReference type="Pfam" id="PF00498">
    <property type="entry name" value="FHA"/>
    <property type="match status" value="1"/>
</dbReference>
<gene>
    <name evidence="3" type="ORF">PFL1_02793</name>
</gene>
<feature type="region of interest" description="Disordered" evidence="1">
    <location>
        <begin position="1"/>
        <end position="215"/>
    </location>
</feature>